<accession>A0A4R4VHV2</accession>
<dbReference type="SUPFAM" id="SSF110296">
    <property type="entry name" value="Oligoxyloglucan reducing end-specific cellobiohydrolase"/>
    <property type="match status" value="1"/>
</dbReference>
<gene>
    <name evidence="3" type="ORF">E1292_24905</name>
</gene>
<feature type="compositionally biased region" description="Pro residues" evidence="1">
    <location>
        <begin position="157"/>
        <end position="167"/>
    </location>
</feature>
<dbReference type="InterPro" id="IPR036278">
    <property type="entry name" value="Sialidase_sf"/>
</dbReference>
<evidence type="ECO:0000313" key="4">
    <source>
        <dbReference type="Proteomes" id="UP000295258"/>
    </source>
</evidence>
<evidence type="ECO:0000256" key="2">
    <source>
        <dbReference type="SAM" id="Phobius"/>
    </source>
</evidence>
<proteinExistence type="predicted"/>
<feature type="compositionally biased region" description="Basic and acidic residues" evidence="1">
    <location>
        <begin position="57"/>
        <end position="71"/>
    </location>
</feature>
<evidence type="ECO:0000313" key="3">
    <source>
        <dbReference type="EMBL" id="TDD01784.1"/>
    </source>
</evidence>
<keyword evidence="2" id="KW-0472">Membrane</keyword>
<keyword evidence="4" id="KW-1185">Reference proteome</keyword>
<keyword evidence="2" id="KW-1133">Transmembrane helix</keyword>
<dbReference type="Proteomes" id="UP000295258">
    <property type="component" value="Unassembled WGS sequence"/>
</dbReference>
<reference evidence="3 4" key="1">
    <citation type="submission" date="2019-03" db="EMBL/GenBank/DDBJ databases">
        <title>Draft genome sequences of novel Actinobacteria.</title>
        <authorList>
            <person name="Sahin N."/>
            <person name="Ay H."/>
            <person name="Saygin H."/>
        </authorList>
    </citation>
    <scope>NUCLEOTIDE SEQUENCE [LARGE SCALE GENOMIC DNA]</scope>
    <source>
        <strain evidence="3 4">KC310</strain>
    </source>
</reference>
<dbReference type="RefSeq" id="WP_132597633.1">
    <property type="nucleotide sequence ID" value="NZ_SMKO01000072.1"/>
</dbReference>
<keyword evidence="2" id="KW-0812">Transmembrane</keyword>
<dbReference type="SUPFAM" id="SSF50939">
    <property type="entry name" value="Sialidases"/>
    <property type="match status" value="1"/>
</dbReference>
<dbReference type="Gene3D" id="2.120.10.10">
    <property type="match status" value="1"/>
</dbReference>
<dbReference type="EMBL" id="SMKO01000072">
    <property type="protein sequence ID" value="TDD01784.1"/>
    <property type="molecule type" value="Genomic_DNA"/>
</dbReference>
<feature type="transmembrane region" description="Helical" evidence="2">
    <location>
        <begin position="271"/>
        <end position="290"/>
    </location>
</feature>
<sequence>MLVWILWGRRGFPGGSRFDRSHAWKDPIRTTALIVEFDPYDTFDEEVRRVASGPSEPPRRPPGDDDPRSEGASEPQSSEEPRISHSPPGPTDDRARGLPLASPWDMPPFAAPVPDDEPPEPPKGRRPYSSPTAEPEVEPRRRPRRIVNRPDKLVAGGPPPEPEPGPEPGEEEAEPYQGTRIPPYVRVYPVEEPPETEPVPEPREEQHPEDDEPEVRRVGRPPAGRPTRPDLLVATGPPRPQGSSGRHHRGPAPAAVRRAGPVRRGSRATPIVLTVAAAVLVAAGVLVWQWSGDEAPGLRLEAGTGRSGDELFTVPAAGDGVNQKLNDMASAGRAVVAVGSDTTSPTPRPLFLFSPDGGKTWQLGQVSGVSSPTVQRVVGGDGRWLASGGDGLSGERGLWTSTDGFSWTAVEASGGTAFRAGDHIHDIARTASGFVAVGRTTGEDGGSGPAAWRSTDGAGWERIETRGLEVREIRAVVARGDTVVAIGQPAVGEGSRVLRSADGGRHWQATGFQLPEAVPRTGTLGMLPKQFVLVPTRQRTVTGDVRVYCSPTGAQWEQCGTIGGLSGESPGVESLISHKSGIAAITQAGLGKYTVLTSTNARDWDKRADFADLRGATLRGFTISDGGTLFAGGDQAASDVDNQLVLMAAPPRGEAARVKLGEVEGLARSARETTALTSFSGRYVAVGSASGDAGLWTIKNWQSWKSMSLGGPGRQSLEDVTHGERGWLAVGATETNVAVTDPLLVTSADGESWKRLDVSGDLARDKDHPSLTTHVVTAGEQGYVLVGESRDQAGVSSAAIWFTPDLRKFTRSEKLPHGGSGVRVHDAVASSDGFVAVGGSGAADQENSVVWHSEDGVNWTARDPVSPPDATSAGLRRVTAYQGKLVAIGTALVDGARRAFAAASDDDGATWRTAWLPAEQAAAVYDLAAADEGLVAVGWHGAPGEGDSAAWTSQDGLSWNRMELTKDGLAGQGMQWLSAVAVSATDASGAEVVALGRSTTYNADHLILWTSSLSASR</sequence>
<name>A0A4R4VHV2_9ACTN</name>
<feature type="region of interest" description="Disordered" evidence="1">
    <location>
        <begin position="46"/>
        <end position="262"/>
    </location>
</feature>
<comment type="caution">
    <text evidence="3">The sequence shown here is derived from an EMBL/GenBank/DDBJ whole genome shotgun (WGS) entry which is preliminary data.</text>
</comment>
<evidence type="ECO:0000256" key="1">
    <source>
        <dbReference type="SAM" id="MobiDB-lite"/>
    </source>
</evidence>
<dbReference type="AlphaFoldDB" id="A0A4R4VHV2"/>
<protein>
    <submittedName>
        <fullName evidence="3">Exo-alpha-sialidase</fullName>
    </submittedName>
</protein>
<dbReference type="CDD" id="cd15482">
    <property type="entry name" value="Sialidase_non-viral"/>
    <property type="match status" value="1"/>
</dbReference>
<organism evidence="3 4">
    <name type="scientific">Nonomuraea deserti</name>
    <dbReference type="NCBI Taxonomy" id="1848322"/>
    <lineage>
        <taxon>Bacteria</taxon>
        <taxon>Bacillati</taxon>
        <taxon>Actinomycetota</taxon>
        <taxon>Actinomycetes</taxon>
        <taxon>Streptosporangiales</taxon>
        <taxon>Streptosporangiaceae</taxon>
        <taxon>Nonomuraea</taxon>
    </lineage>
</organism>